<dbReference type="InterPro" id="IPR012337">
    <property type="entry name" value="RNaseH-like_sf"/>
</dbReference>
<dbReference type="InterPro" id="IPR000477">
    <property type="entry name" value="RT_dom"/>
</dbReference>
<dbReference type="Pfam" id="PF13456">
    <property type="entry name" value="RVT_3"/>
    <property type="match status" value="1"/>
</dbReference>
<dbReference type="OMA" id="RIMSARY"/>
<dbReference type="Pfam" id="PF14111">
    <property type="entry name" value="DUF4283"/>
    <property type="match status" value="1"/>
</dbReference>
<dbReference type="EMBL" id="LRBV02000005">
    <property type="status" value="NOT_ANNOTATED_CDS"/>
    <property type="molecule type" value="Genomic_DNA"/>
</dbReference>
<accession>A0A7N2LT95</accession>
<feature type="domain" description="Reverse transcriptase" evidence="1">
    <location>
        <begin position="716"/>
        <end position="998"/>
    </location>
</feature>
<dbReference type="InParanoid" id="A0A7N2LT95"/>
<dbReference type="SUPFAM" id="SSF56672">
    <property type="entry name" value="DNA/RNA polymerases"/>
    <property type="match status" value="1"/>
</dbReference>
<dbReference type="PANTHER" id="PTHR33116">
    <property type="entry name" value="REVERSE TRANSCRIPTASE ZINC-BINDING DOMAIN-CONTAINING PROTEIN-RELATED-RELATED"/>
    <property type="match status" value="1"/>
</dbReference>
<dbReference type="Pfam" id="PF03372">
    <property type="entry name" value="Exo_endo_phos"/>
    <property type="match status" value="1"/>
</dbReference>
<name>A0A7N2LT95_QUELO</name>
<dbReference type="InterPro" id="IPR025558">
    <property type="entry name" value="DUF4283"/>
</dbReference>
<dbReference type="EnsemblPlants" id="QL05p069113:mrna">
    <property type="protein sequence ID" value="QL05p069113:mrna"/>
    <property type="gene ID" value="QL05p069113"/>
</dbReference>
<evidence type="ECO:0000313" key="2">
    <source>
        <dbReference type="EnsemblPlants" id="QL05p069113:mrna"/>
    </source>
</evidence>
<dbReference type="Proteomes" id="UP000594261">
    <property type="component" value="Chromosome 5"/>
</dbReference>
<sequence>MEDITGRWANLTLNTKETDAVDLEPHDVESDNSKVLVVKFFTKQRPNMEAITRTLRSMWRSGGAFEIRELGSNTALLLFEDEADVQWILLQGPWTFDKYLIGVFRPGNDAAVEDAAFDRASFWVQIHGLPIRRMNKVTAEAIGQTLGIVESVDQSSSGDCRGRCIREIDKDLNLPTNEPMMTSEGVCVGQGVGLPISDPYVATTALDTKKIPTSHCKHGSHVVVKPMNKEDDAVLGKENLTGTWKRQPRQKNKSKEVQESLLMKRVNRDTDEEMGDVEGSKKRRAVFQELVDIVRAQDPMVVFLSETWSDREQMVSIKERLVFDDLFVVPTDGRGGGLALLWSGGAKVWVDSFSKYHIDSIVDGNSESACRLTGFYGEPDTNHRIEGWNMLRMLNSKPKLPWVCFGDFNELLEVEEKKGGTPRAHNQMQMFRDVLDQYGFVDLGYSGPDFTWHGRWRNELIWEILDRGVANYDWLAKFPTARIRHLHCFTSDHRPIVLALDSNGEAQRWRRKPFRFEAMWLTDPGCKEIVTKAWDCNVVGTPMYAATKKLKKCKKRLKEWDRDHFGSVKNNIKKLKEQLWKAEMESWLQSGDKNTKFFHGTATQRKRKNFIKGLKDDEGVWHEEENQVSGLLIEYYSQLFSTSHPHDFDRILDGVDTIVTEEMRVELVRPYTSDKVDAAIEEMAPLKAPGPDGMPPLFYQTYWSDVGVDVHQAVLSSLNSGSILKSINHTFITLIPKVNNPKKVSDFRPISLCNVIYKIISKVIANRLKPLLNSIISKTQSAFTANRLITDNILIAFESLHHMKTNCTGRKGFMALKLDMSKAYDRVEWVFLEKILLKMGFQDSWVALIMECIHTVTYSILVNGEPKGLITPSRGLRQGDPLSPFLFLFCAEGLNAIFRRAALDGEIEGFSLCRNGPKLTHLFFADDCLIFCRSTLEECLKIQSLLDIYEVASGQMINKEKTTLFVSGNTETQAQNAIKVALNVPAIQHYEKYLGLPSFIGREKKACFTKVKERIWARMQGWKEKLLSQAGKEVMIKAVIQSIPTYSMSVFKLPISLCKDIETMIRKFWWGQGDSKKIHWVKWSSLCSSKSIGGIGFRDIQKFNNALLAKQVWRLIHQKDTLLYKVFSAKYFPHGSIMDASVPQKCSYAWRSILQAREVIEKCAIWRVGSGHGIDVWKHRWLPNPTYNKIISPRRESSVSWVSELFYPDTRIWDPRKLEENFYPWEAEMVSQIQVSAGSVEDLLVWPLTSDGSFSVHSAYRFLASENFSSQPSSSSGFAPLFQKWYRSFRDLLEAVMLKYSQFRVALFCTTAWSLWQRRNRLREKQPSWTLHELGSRAKAYVVDFLNANSQPSQGQVIAALSQKIPLVQSVELAEAMAARRALLFAKELSLFDVEIEGDCSRVLAALNMARSCSTLFGHVIDECKSLGASLRSCKFNHVMREGNRLAHALARRAVISADTNTEPANKKRLICL</sequence>
<dbReference type="Pfam" id="PF00078">
    <property type="entry name" value="RVT_1"/>
    <property type="match status" value="1"/>
</dbReference>
<dbReference type="GO" id="GO:0004523">
    <property type="term" value="F:RNA-DNA hybrid ribonuclease activity"/>
    <property type="evidence" value="ECO:0007669"/>
    <property type="project" value="InterPro"/>
</dbReference>
<dbReference type="Gene3D" id="3.60.10.10">
    <property type="entry name" value="Endonuclease/exonuclease/phosphatase"/>
    <property type="match status" value="1"/>
</dbReference>
<proteinExistence type="predicted"/>
<dbReference type="Gramene" id="QL05p069113:mrna">
    <property type="protein sequence ID" value="QL05p069113:mrna"/>
    <property type="gene ID" value="QL05p069113"/>
</dbReference>
<dbReference type="PROSITE" id="PS50878">
    <property type="entry name" value="RT_POL"/>
    <property type="match status" value="1"/>
</dbReference>
<dbReference type="Gene3D" id="3.30.420.10">
    <property type="entry name" value="Ribonuclease H-like superfamily/Ribonuclease H"/>
    <property type="match status" value="1"/>
</dbReference>
<dbReference type="GO" id="GO:0003676">
    <property type="term" value="F:nucleic acid binding"/>
    <property type="evidence" value="ECO:0007669"/>
    <property type="project" value="InterPro"/>
</dbReference>
<protein>
    <recommendedName>
        <fullName evidence="1">Reverse transcriptase domain-containing protein</fullName>
    </recommendedName>
</protein>
<dbReference type="EnsemblPlants" id="QL05p068740:mrna">
    <property type="protein sequence ID" value="QL05p068740:mrna"/>
    <property type="gene ID" value="QL05p068740"/>
</dbReference>
<dbReference type="SUPFAM" id="SSF53098">
    <property type="entry name" value="Ribonuclease H-like"/>
    <property type="match status" value="1"/>
</dbReference>
<evidence type="ECO:0000313" key="3">
    <source>
        <dbReference type="Proteomes" id="UP000594261"/>
    </source>
</evidence>
<dbReference type="InterPro" id="IPR036397">
    <property type="entry name" value="RNaseH_sf"/>
</dbReference>
<dbReference type="InterPro" id="IPR044730">
    <property type="entry name" value="RNase_H-like_dom_plant"/>
</dbReference>
<dbReference type="Gramene" id="QL05p068740:mrna">
    <property type="protein sequence ID" value="QL05p068740:mrna"/>
    <property type="gene ID" value="QL05p068740"/>
</dbReference>
<reference evidence="2 3" key="1">
    <citation type="journal article" date="2016" name="G3 (Bethesda)">
        <title>First Draft Assembly and Annotation of the Genome of a California Endemic Oak Quercus lobata Nee (Fagaceae).</title>
        <authorList>
            <person name="Sork V.L."/>
            <person name="Fitz-Gibbon S.T."/>
            <person name="Puiu D."/>
            <person name="Crepeau M."/>
            <person name="Gugger P.F."/>
            <person name="Sherman R."/>
            <person name="Stevens K."/>
            <person name="Langley C.H."/>
            <person name="Pellegrini M."/>
            <person name="Salzberg S.L."/>
        </authorList>
    </citation>
    <scope>NUCLEOTIDE SEQUENCE [LARGE SCALE GENOMIC DNA]</scope>
    <source>
        <strain evidence="3">cv. SW786</strain>
    </source>
</reference>
<keyword evidence="3" id="KW-1185">Reference proteome</keyword>
<organism evidence="2 3">
    <name type="scientific">Quercus lobata</name>
    <name type="common">Valley oak</name>
    <dbReference type="NCBI Taxonomy" id="97700"/>
    <lineage>
        <taxon>Eukaryota</taxon>
        <taxon>Viridiplantae</taxon>
        <taxon>Streptophyta</taxon>
        <taxon>Embryophyta</taxon>
        <taxon>Tracheophyta</taxon>
        <taxon>Spermatophyta</taxon>
        <taxon>Magnoliopsida</taxon>
        <taxon>eudicotyledons</taxon>
        <taxon>Gunneridae</taxon>
        <taxon>Pentapetalae</taxon>
        <taxon>rosids</taxon>
        <taxon>fabids</taxon>
        <taxon>Fagales</taxon>
        <taxon>Fagaceae</taxon>
        <taxon>Quercus</taxon>
    </lineage>
</organism>
<dbReference type="InterPro" id="IPR043502">
    <property type="entry name" value="DNA/RNA_pol_sf"/>
</dbReference>
<dbReference type="CDD" id="cd06222">
    <property type="entry name" value="RNase_H_like"/>
    <property type="match status" value="1"/>
</dbReference>
<dbReference type="InterPro" id="IPR036691">
    <property type="entry name" value="Endo/exonu/phosph_ase_sf"/>
</dbReference>
<dbReference type="InterPro" id="IPR005135">
    <property type="entry name" value="Endo/exonuclease/phosphatase"/>
</dbReference>
<dbReference type="PANTHER" id="PTHR33116:SF86">
    <property type="entry name" value="REVERSE TRANSCRIPTASE DOMAIN-CONTAINING PROTEIN"/>
    <property type="match status" value="1"/>
</dbReference>
<dbReference type="SUPFAM" id="SSF56219">
    <property type="entry name" value="DNase I-like"/>
    <property type="match status" value="1"/>
</dbReference>
<evidence type="ECO:0000259" key="1">
    <source>
        <dbReference type="PROSITE" id="PS50878"/>
    </source>
</evidence>
<dbReference type="InterPro" id="IPR002156">
    <property type="entry name" value="RNaseH_domain"/>
</dbReference>
<reference evidence="2" key="2">
    <citation type="submission" date="2021-01" db="UniProtKB">
        <authorList>
            <consortium name="EnsemblPlants"/>
        </authorList>
    </citation>
    <scope>IDENTIFICATION</scope>
</reference>
<dbReference type="CDD" id="cd01650">
    <property type="entry name" value="RT_nLTR_like"/>
    <property type="match status" value="1"/>
</dbReference>